<evidence type="ECO:0008006" key="4">
    <source>
        <dbReference type="Google" id="ProtNLM"/>
    </source>
</evidence>
<evidence type="ECO:0000256" key="1">
    <source>
        <dbReference type="ARBA" id="ARBA00007865"/>
    </source>
</evidence>
<dbReference type="Proteomes" id="UP000250266">
    <property type="component" value="Unassembled WGS sequence"/>
</dbReference>
<evidence type="ECO:0000313" key="3">
    <source>
        <dbReference type="Proteomes" id="UP000250266"/>
    </source>
</evidence>
<dbReference type="GO" id="GO:0019441">
    <property type="term" value="P:L-tryptophan catabolic process to kynurenine"/>
    <property type="evidence" value="ECO:0007669"/>
    <property type="project" value="InterPro"/>
</dbReference>
<keyword evidence="3" id="KW-1185">Reference proteome</keyword>
<evidence type="ECO:0000313" key="2">
    <source>
        <dbReference type="EMBL" id="OCK84665.1"/>
    </source>
</evidence>
<dbReference type="OrthoDB" id="5396at2759"/>
<dbReference type="PANTHER" id="PTHR34861">
    <property type="match status" value="1"/>
</dbReference>
<dbReference type="InterPro" id="IPR007325">
    <property type="entry name" value="KFase/CYL"/>
</dbReference>
<dbReference type="Pfam" id="PF04199">
    <property type="entry name" value="Cyclase"/>
    <property type="match status" value="1"/>
</dbReference>
<dbReference type="Gene3D" id="3.50.30.50">
    <property type="entry name" value="Putative cyclase"/>
    <property type="match status" value="1"/>
</dbReference>
<organism evidence="2 3">
    <name type="scientific">Lepidopterella palustris CBS 459.81</name>
    <dbReference type="NCBI Taxonomy" id="1314670"/>
    <lineage>
        <taxon>Eukaryota</taxon>
        <taxon>Fungi</taxon>
        <taxon>Dikarya</taxon>
        <taxon>Ascomycota</taxon>
        <taxon>Pezizomycotina</taxon>
        <taxon>Dothideomycetes</taxon>
        <taxon>Pleosporomycetidae</taxon>
        <taxon>Mytilinidiales</taxon>
        <taxon>Argynnaceae</taxon>
        <taxon>Lepidopterella</taxon>
    </lineage>
</organism>
<dbReference type="AlphaFoldDB" id="A0A8E2JJ78"/>
<sequence length="343" mass="38547">MATSRPTFDQLPLREGDPPWSAWGLYGMDDKLGTLNLLTPDVVVEAAKEIKTGVRVGLDFPINHLAKPTHNRRGYKHTIVWKEPRTVHDDELEFNTQNSSQWDGLRHYGYQREKVWYNGIKQPQISGPNSTSEIYHNGTKQPQGSGPDTLALSIDAWCDQGIVGRGVLLDYYRWTQETGKHYDLLSTHPIKAEDLKACAKAQGVEFKKGDILLIRSGWKVGYESMTAEEKLAWCDKTPTTWTGVETSIDNARFFWDTGFSACGGDAPGFEQIPFPKSDPGGLESYHLHEIMLGGWGMPIGEMFNLERLSEECFKHKRWTFFLASMPLNVPNGAASPPNIVAIF</sequence>
<dbReference type="PANTHER" id="PTHR34861:SF11">
    <property type="entry name" value="CYCLASE"/>
    <property type="match status" value="1"/>
</dbReference>
<name>A0A8E2JJ78_9PEZI</name>
<dbReference type="InterPro" id="IPR037175">
    <property type="entry name" value="KFase_sf"/>
</dbReference>
<dbReference type="GO" id="GO:0004061">
    <property type="term" value="F:arylformamidase activity"/>
    <property type="evidence" value="ECO:0007669"/>
    <property type="project" value="InterPro"/>
</dbReference>
<protein>
    <recommendedName>
        <fullName evidence="4">Cyclase</fullName>
    </recommendedName>
</protein>
<comment type="similarity">
    <text evidence="1">Belongs to the Cyclase 1 superfamily.</text>
</comment>
<proteinExistence type="inferred from homology"/>
<accession>A0A8E2JJ78</accession>
<reference evidence="2 3" key="1">
    <citation type="journal article" date="2016" name="Nat. Commun.">
        <title>Ectomycorrhizal ecology is imprinted in the genome of the dominant symbiotic fungus Cenococcum geophilum.</title>
        <authorList>
            <consortium name="DOE Joint Genome Institute"/>
            <person name="Peter M."/>
            <person name="Kohler A."/>
            <person name="Ohm R.A."/>
            <person name="Kuo A."/>
            <person name="Krutzmann J."/>
            <person name="Morin E."/>
            <person name="Arend M."/>
            <person name="Barry K.W."/>
            <person name="Binder M."/>
            <person name="Choi C."/>
            <person name="Clum A."/>
            <person name="Copeland A."/>
            <person name="Grisel N."/>
            <person name="Haridas S."/>
            <person name="Kipfer T."/>
            <person name="LaButti K."/>
            <person name="Lindquist E."/>
            <person name="Lipzen A."/>
            <person name="Maire R."/>
            <person name="Meier B."/>
            <person name="Mihaltcheva S."/>
            <person name="Molinier V."/>
            <person name="Murat C."/>
            <person name="Poggeler S."/>
            <person name="Quandt C.A."/>
            <person name="Sperisen C."/>
            <person name="Tritt A."/>
            <person name="Tisserant E."/>
            <person name="Crous P.W."/>
            <person name="Henrissat B."/>
            <person name="Nehls U."/>
            <person name="Egli S."/>
            <person name="Spatafora J.W."/>
            <person name="Grigoriev I.V."/>
            <person name="Martin F.M."/>
        </authorList>
    </citation>
    <scope>NUCLEOTIDE SEQUENCE [LARGE SCALE GENOMIC DNA]</scope>
    <source>
        <strain evidence="2 3">CBS 459.81</strain>
    </source>
</reference>
<gene>
    <name evidence="2" type="ORF">K432DRAFT_389370</name>
</gene>
<dbReference type="EMBL" id="KV744833">
    <property type="protein sequence ID" value="OCK84665.1"/>
    <property type="molecule type" value="Genomic_DNA"/>
</dbReference>
<dbReference type="SUPFAM" id="SSF102198">
    <property type="entry name" value="Putative cyclase"/>
    <property type="match status" value="1"/>
</dbReference>